<dbReference type="Proteomes" id="UP000886748">
    <property type="component" value="Unassembled WGS sequence"/>
</dbReference>
<name>A0A9D1N1D9_9CLOT</name>
<keyword evidence="1" id="KW-1133">Transmembrane helix</keyword>
<reference evidence="2" key="1">
    <citation type="submission" date="2020-10" db="EMBL/GenBank/DDBJ databases">
        <authorList>
            <person name="Gilroy R."/>
        </authorList>
    </citation>
    <scope>NUCLEOTIDE SEQUENCE</scope>
    <source>
        <strain evidence="2">CHK154-7741</strain>
    </source>
</reference>
<protein>
    <submittedName>
        <fullName evidence="2">Uncharacterized protein</fullName>
    </submittedName>
</protein>
<evidence type="ECO:0000256" key="1">
    <source>
        <dbReference type="SAM" id="Phobius"/>
    </source>
</evidence>
<evidence type="ECO:0000313" key="3">
    <source>
        <dbReference type="Proteomes" id="UP000886748"/>
    </source>
</evidence>
<proteinExistence type="predicted"/>
<organism evidence="2 3">
    <name type="scientific">Candidatus Limenecus avicola</name>
    <dbReference type="NCBI Taxonomy" id="2840847"/>
    <lineage>
        <taxon>Bacteria</taxon>
        <taxon>Bacillati</taxon>
        <taxon>Bacillota</taxon>
        <taxon>Clostridia</taxon>
        <taxon>Eubacteriales</taxon>
        <taxon>Clostridiaceae</taxon>
        <taxon>Clostridiaceae incertae sedis</taxon>
        <taxon>Candidatus Limenecus</taxon>
    </lineage>
</organism>
<evidence type="ECO:0000313" key="2">
    <source>
        <dbReference type="EMBL" id="HIU93126.1"/>
    </source>
</evidence>
<keyword evidence="1" id="KW-0472">Membrane</keyword>
<feature type="transmembrane region" description="Helical" evidence="1">
    <location>
        <begin position="6"/>
        <end position="24"/>
    </location>
</feature>
<keyword evidence="1" id="KW-0812">Transmembrane</keyword>
<gene>
    <name evidence="2" type="ORF">IAD26_08345</name>
</gene>
<reference evidence="2" key="2">
    <citation type="journal article" date="2021" name="PeerJ">
        <title>Extensive microbial diversity within the chicken gut microbiome revealed by metagenomics and culture.</title>
        <authorList>
            <person name="Gilroy R."/>
            <person name="Ravi A."/>
            <person name="Getino M."/>
            <person name="Pursley I."/>
            <person name="Horton D.L."/>
            <person name="Alikhan N.F."/>
            <person name="Baker D."/>
            <person name="Gharbi K."/>
            <person name="Hall N."/>
            <person name="Watson M."/>
            <person name="Adriaenssens E.M."/>
            <person name="Foster-Nyarko E."/>
            <person name="Jarju S."/>
            <person name="Secka A."/>
            <person name="Antonio M."/>
            <person name="Oren A."/>
            <person name="Chaudhuri R.R."/>
            <person name="La Ragione R."/>
            <person name="Hildebrand F."/>
            <person name="Pallen M.J."/>
        </authorList>
    </citation>
    <scope>NUCLEOTIDE SEQUENCE</scope>
    <source>
        <strain evidence="2">CHK154-7741</strain>
    </source>
</reference>
<dbReference type="AlphaFoldDB" id="A0A9D1N1D9"/>
<accession>A0A9D1N1D9</accession>
<comment type="caution">
    <text evidence="2">The sequence shown here is derived from an EMBL/GenBank/DDBJ whole genome shotgun (WGS) entry which is preliminary data.</text>
</comment>
<sequence length="95" mass="11095">MGKDVIIIFLLIVISPFLLIIVNFKIDKRFDKSVGSVFCDDKKIYEGRLYVVDKDLATENLQSPMFDVSIRDFNNPFQTQKRTFCKDLRIEAKND</sequence>
<dbReference type="EMBL" id="DVOD01000060">
    <property type="protein sequence ID" value="HIU93126.1"/>
    <property type="molecule type" value="Genomic_DNA"/>
</dbReference>